<feature type="signal peptide" evidence="1">
    <location>
        <begin position="1"/>
        <end position="20"/>
    </location>
</feature>
<reference evidence="3 4" key="1">
    <citation type="submission" date="2021-03" db="EMBL/GenBank/DDBJ databases">
        <title>novel species isolated from a fishpond in China.</title>
        <authorList>
            <person name="Lu H."/>
            <person name="Cai Z."/>
        </authorList>
    </citation>
    <scope>NUCLEOTIDE SEQUENCE [LARGE SCALE GENOMIC DNA]</scope>
    <source>
        <strain evidence="3 4">YJ13C</strain>
    </source>
</reference>
<feature type="chain" id="PRO_5045756348" evidence="1">
    <location>
        <begin position="21"/>
        <end position="202"/>
    </location>
</feature>
<evidence type="ECO:0000313" key="4">
    <source>
        <dbReference type="Proteomes" id="UP000664480"/>
    </source>
</evidence>
<accession>A0ABS3CBE4</accession>
<dbReference type="Pfam" id="PF03544">
    <property type="entry name" value="TonB_C"/>
    <property type="match status" value="1"/>
</dbReference>
<gene>
    <name evidence="3" type="ORF">J0A69_03280</name>
</gene>
<organism evidence="3 4">
    <name type="scientific">Algoriphagus pacificus</name>
    <dbReference type="NCBI Taxonomy" id="2811234"/>
    <lineage>
        <taxon>Bacteria</taxon>
        <taxon>Pseudomonadati</taxon>
        <taxon>Bacteroidota</taxon>
        <taxon>Cytophagia</taxon>
        <taxon>Cytophagales</taxon>
        <taxon>Cyclobacteriaceae</taxon>
        <taxon>Algoriphagus</taxon>
    </lineage>
</organism>
<name>A0ABS3CBE4_9BACT</name>
<evidence type="ECO:0000256" key="1">
    <source>
        <dbReference type="SAM" id="SignalP"/>
    </source>
</evidence>
<dbReference type="RefSeq" id="WP_206585079.1">
    <property type="nucleotide sequence ID" value="NZ_JAFKCU010000001.1"/>
</dbReference>
<dbReference type="Proteomes" id="UP000664480">
    <property type="component" value="Unassembled WGS sequence"/>
</dbReference>
<comment type="caution">
    <text evidence="3">The sequence shown here is derived from an EMBL/GenBank/DDBJ whole genome shotgun (WGS) entry which is preliminary data.</text>
</comment>
<keyword evidence="4" id="KW-1185">Reference proteome</keyword>
<sequence>MRKITSLFLLLFFAGFGVFAQNSPGPSEMNKLFSKNLKYSTEARQNDQTGIVTLSVAIDDAGYPVGDPKVYSGETLLAEEVLRTYEKVKESWDPSYLDGKKTGEDYLMTFEFILQKGTEFISNPMTKYKKEEVVDPLKALNKAIEENPYSSKLYKKRSEYYSMIGENWLSKLDANQSEFLKKNEITNVVIVGYGSSGKPTSL</sequence>
<evidence type="ECO:0000259" key="2">
    <source>
        <dbReference type="Pfam" id="PF03544"/>
    </source>
</evidence>
<evidence type="ECO:0000313" key="3">
    <source>
        <dbReference type="EMBL" id="MBN7814431.1"/>
    </source>
</evidence>
<dbReference type="InterPro" id="IPR037682">
    <property type="entry name" value="TonB_C"/>
</dbReference>
<protein>
    <submittedName>
        <fullName evidence="3">Energy transducer TonB</fullName>
    </submittedName>
</protein>
<proteinExistence type="predicted"/>
<dbReference type="EMBL" id="JAFKCU010000001">
    <property type="protein sequence ID" value="MBN7814431.1"/>
    <property type="molecule type" value="Genomic_DNA"/>
</dbReference>
<feature type="domain" description="TonB C-terminal" evidence="2">
    <location>
        <begin position="36"/>
        <end position="114"/>
    </location>
</feature>
<keyword evidence="1" id="KW-0732">Signal</keyword>
<dbReference type="SUPFAM" id="SSF74653">
    <property type="entry name" value="TolA/TonB C-terminal domain"/>
    <property type="match status" value="1"/>
</dbReference>
<dbReference type="Gene3D" id="3.30.1150.10">
    <property type="match status" value="1"/>
</dbReference>